<gene>
    <name evidence="1" type="ORF">KQX54_013703</name>
</gene>
<comment type="caution">
    <text evidence="1">The sequence shown here is derived from an EMBL/GenBank/DDBJ whole genome shotgun (WGS) entry which is preliminary data.</text>
</comment>
<protein>
    <submittedName>
        <fullName evidence="1">Uncharacterized protein</fullName>
    </submittedName>
</protein>
<reference evidence="1 2" key="1">
    <citation type="journal article" date="2021" name="J. Hered.">
        <title>A chromosome-level genome assembly of the parasitoid wasp, Cotesia glomerata (Hymenoptera: Braconidae).</title>
        <authorList>
            <person name="Pinto B.J."/>
            <person name="Weis J.J."/>
            <person name="Gamble T."/>
            <person name="Ode P.J."/>
            <person name="Paul R."/>
            <person name="Zaspel J.M."/>
        </authorList>
    </citation>
    <scope>NUCLEOTIDE SEQUENCE [LARGE SCALE GENOMIC DNA]</scope>
    <source>
        <strain evidence="1">CgM1</strain>
    </source>
</reference>
<dbReference type="EMBL" id="JAHXZJ010001119">
    <property type="protein sequence ID" value="KAH0554898.1"/>
    <property type="molecule type" value="Genomic_DNA"/>
</dbReference>
<accession>A0AAV7ILE6</accession>
<evidence type="ECO:0000313" key="1">
    <source>
        <dbReference type="EMBL" id="KAH0554898.1"/>
    </source>
</evidence>
<dbReference type="AlphaFoldDB" id="A0AAV7ILE6"/>
<dbReference type="Proteomes" id="UP000826195">
    <property type="component" value="Unassembled WGS sequence"/>
</dbReference>
<sequence length="248" mass="28488">MCKDLTGGIDDKFVCLIILEIEMCIILNEYSSKVLSHYLAHSTEITRICFGLWQKFSTGLLRFEYPLKMFSQSTRINRMRMRIKTSQKKKKGKPFKNVNQKDKSKLRKLKGWESQVVNLCSATVVKRCLVVGTPTLEGAAAPRPLLSSYSFFTRTGALVPICRESGDVGILFLLNIRYTKLRTQKTHPRTSPLPHPSLFEQGVTHKLYFHSLSVRRQIRLLLQPRTAIYWVTFCLLEFVLNPTLDDTG</sequence>
<keyword evidence="2" id="KW-1185">Reference proteome</keyword>
<proteinExistence type="predicted"/>
<evidence type="ECO:0000313" key="2">
    <source>
        <dbReference type="Proteomes" id="UP000826195"/>
    </source>
</evidence>
<organism evidence="1 2">
    <name type="scientific">Cotesia glomerata</name>
    <name type="common">Lepidopteran parasitic wasp</name>
    <name type="synonym">Apanteles glomeratus</name>
    <dbReference type="NCBI Taxonomy" id="32391"/>
    <lineage>
        <taxon>Eukaryota</taxon>
        <taxon>Metazoa</taxon>
        <taxon>Ecdysozoa</taxon>
        <taxon>Arthropoda</taxon>
        <taxon>Hexapoda</taxon>
        <taxon>Insecta</taxon>
        <taxon>Pterygota</taxon>
        <taxon>Neoptera</taxon>
        <taxon>Endopterygota</taxon>
        <taxon>Hymenoptera</taxon>
        <taxon>Apocrita</taxon>
        <taxon>Ichneumonoidea</taxon>
        <taxon>Braconidae</taxon>
        <taxon>Microgastrinae</taxon>
        <taxon>Cotesia</taxon>
    </lineage>
</organism>
<name>A0AAV7ILE6_COTGL</name>